<dbReference type="Pfam" id="PF00067">
    <property type="entry name" value="p450"/>
    <property type="match status" value="1"/>
</dbReference>
<evidence type="ECO:0000256" key="27">
    <source>
        <dbReference type="PIRNR" id="PIRNR000047"/>
    </source>
</evidence>
<evidence type="ECO:0000256" key="22">
    <source>
        <dbReference type="ARBA" id="ARBA00023235"/>
    </source>
</evidence>
<dbReference type="GO" id="GO:0005506">
    <property type="term" value="F:iron ion binding"/>
    <property type="evidence" value="ECO:0007669"/>
    <property type="project" value="InterPro"/>
</dbReference>
<evidence type="ECO:0000256" key="5">
    <source>
        <dbReference type="ARBA" id="ARBA00010617"/>
    </source>
</evidence>
<evidence type="ECO:0000256" key="23">
    <source>
        <dbReference type="ARBA" id="ARBA00023239"/>
    </source>
</evidence>
<gene>
    <name evidence="32" type="primary">PTGIS</name>
</gene>
<keyword evidence="21" id="KW-0275">Fatty acid biosynthesis</keyword>
<keyword evidence="13" id="KW-0812">Transmembrane</keyword>
<dbReference type="GeneID" id="110071794"/>
<proteinExistence type="inferred from homology"/>
<evidence type="ECO:0000256" key="9">
    <source>
        <dbReference type="ARBA" id="ARBA00022501"/>
    </source>
</evidence>
<evidence type="ECO:0000256" key="12">
    <source>
        <dbReference type="ARBA" id="ARBA00022617"/>
    </source>
</evidence>
<evidence type="ECO:0000256" key="10">
    <source>
        <dbReference type="ARBA" id="ARBA00022516"/>
    </source>
</evidence>
<keyword evidence="30" id="KW-0732">Signal</keyword>
<comment type="similarity">
    <text evidence="5 27">Belongs to the cytochrome P450 family.</text>
</comment>
<dbReference type="InterPro" id="IPR036396">
    <property type="entry name" value="Cyt_P450_sf"/>
</dbReference>
<dbReference type="GO" id="GO:0106256">
    <property type="term" value="F:hydroperoxy icosatetraenoate dehydratase activity"/>
    <property type="evidence" value="ECO:0007669"/>
    <property type="project" value="UniProtKB-EC"/>
</dbReference>
<keyword evidence="31" id="KW-1185">Reference proteome</keyword>
<evidence type="ECO:0000256" key="25">
    <source>
        <dbReference type="ARBA" id="ARBA00033404"/>
    </source>
</evidence>
<dbReference type="PANTHER" id="PTHR24306:SF4">
    <property type="entry name" value="PROSTACYCLIN SYNTHASE"/>
    <property type="match status" value="1"/>
</dbReference>
<feature type="binding site" evidence="29">
    <location>
        <position position="291"/>
    </location>
    <ligand>
        <name>substrate</name>
    </ligand>
</feature>
<keyword evidence="23" id="KW-0456">Lyase</keyword>
<keyword evidence="14 27" id="KW-0479">Metal-binding</keyword>
<comment type="catalytic activity">
    <reaction evidence="2">
        <text>a hydroperoxyeicosatetraenoate = an oxoeicosatetraenoate + H2O</text>
        <dbReference type="Rhea" id="RHEA:55556"/>
        <dbReference type="ChEBI" id="CHEBI:15377"/>
        <dbReference type="ChEBI" id="CHEBI:59720"/>
        <dbReference type="ChEBI" id="CHEBI:131859"/>
        <dbReference type="EC" id="4.2.1.152"/>
    </reaction>
    <physiologicalReaction direction="left-to-right" evidence="2">
        <dbReference type="Rhea" id="RHEA:55557"/>
    </physiologicalReaction>
</comment>
<feature type="binding site" evidence="29">
    <location>
        <position position="115"/>
    </location>
    <ligand>
        <name>substrate</name>
    </ligand>
</feature>
<dbReference type="KEGG" id="pvt:110071794"/>
<evidence type="ECO:0000256" key="20">
    <source>
        <dbReference type="ARBA" id="ARBA00023136"/>
    </source>
</evidence>
<dbReference type="GO" id="GO:0008116">
    <property type="term" value="F:prostaglandin-I synthase activity"/>
    <property type="evidence" value="ECO:0007669"/>
    <property type="project" value="UniProtKB-EC"/>
</dbReference>
<evidence type="ECO:0000256" key="21">
    <source>
        <dbReference type="ARBA" id="ARBA00023160"/>
    </source>
</evidence>
<dbReference type="GO" id="GO:0005789">
    <property type="term" value="C:endoplasmic reticulum membrane"/>
    <property type="evidence" value="ECO:0007669"/>
    <property type="project" value="UniProtKB-SubCell"/>
</dbReference>
<dbReference type="InterPro" id="IPR002403">
    <property type="entry name" value="Cyt_P450_E_grp-IV"/>
</dbReference>
<evidence type="ECO:0000256" key="2">
    <source>
        <dbReference type="ARBA" id="ARBA00001719"/>
    </source>
</evidence>
<dbReference type="Gene3D" id="1.10.630.10">
    <property type="entry name" value="Cytochrome P450"/>
    <property type="match status" value="1"/>
</dbReference>
<evidence type="ECO:0000256" key="8">
    <source>
        <dbReference type="ARBA" id="ARBA00017409"/>
    </source>
</evidence>
<evidence type="ECO:0000256" key="17">
    <source>
        <dbReference type="ARBA" id="ARBA00022989"/>
    </source>
</evidence>
<dbReference type="PANTHER" id="PTHR24306">
    <property type="match status" value="1"/>
</dbReference>
<evidence type="ECO:0000313" key="32">
    <source>
        <dbReference type="RefSeq" id="XP_020635140.2"/>
    </source>
</evidence>
<comment type="function">
    <text evidence="26">Catalyzes the biosynthesis and metabolism of eicosanoids. Catalyzes the isomerization of prostaglandin H2 to prostacyclin (= prostaglandin I2), a potent mediator of vasodilation and inhibitor of platelet aggregation. Additionally, displays dehydratase activity, toward hydroperoxyeicosatetraenoates (HPETEs), especially toward (15S)-hydroperoxy-(5Z,8Z,11Z,13E)-eicosatetraenoate (15(S)-HPETE).</text>
</comment>
<dbReference type="GO" id="GO:0016705">
    <property type="term" value="F:oxidoreductase activity, acting on paired donors, with incorporation or reduction of molecular oxygen"/>
    <property type="evidence" value="ECO:0007669"/>
    <property type="project" value="InterPro"/>
</dbReference>
<dbReference type="EC" id="5.3.99.4" evidence="6"/>
<evidence type="ECO:0000256" key="14">
    <source>
        <dbReference type="ARBA" id="ARBA00022723"/>
    </source>
</evidence>
<evidence type="ECO:0000256" key="30">
    <source>
        <dbReference type="SAM" id="SignalP"/>
    </source>
</evidence>
<accession>A0A6J0SJA4</accession>
<name>A0A6J0SJA4_9SAUR</name>
<keyword evidence="10" id="KW-0444">Lipid biosynthesis</keyword>
<evidence type="ECO:0000256" key="11">
    <source>
        <dbReference type="ARBA" id="ARBA00022585"/>
    </source>
</evidence>
<dbReference type="RefSeq" id="XP_020635140.2">
    <property type="nucleotide sequence ID" value="XM_020779481.2"/>
</dbReference>
<evidence type="ECO:0000256" key="29">
    <source>
        <dbReference type="PIRSR" id="PIRSR000047-2"/>
    </source>
</evidence>
<protein>
    <recommendedName>
        <fullName evidence="8">Prostacyclin synthase</fullName>
        <ecNumber evidence="7">4.2.1.152</ecNumber>
        <ecNumber evidence="6">5.3.99.4</ecNumber>
    </recommendedName>
    <alternativeName>
        <fullName evidence="25">Hydroperoxy icosatetraenoate dehydratase</fullName>
    </alternativeName>
    <alternativeName>
        <fullName evidence="24">Prostaglandin I2 synthase</fullName>
    </alternativeName>
</protein>
<evidence type="ECO:0000256" key="24">
    <source>
        <dbReference type="ARBA" id="ARBA00031205"/>
    </source>
</evidence>
<keyword evidence="17" id="KW-1133">Transmembrane helix</keyword>
<dbReference type="Proteomes" id="UP001652642">
    <property type="component" value="Chromosome 4"/>
</dbReference>
<dbReference type="OrthoDB" id="6692864at2759"/>
<evidence type="ECO:0000256" key="6">
    <source>
        <dbReference type="ARBA" id="ARBA00012204"/>
    </source>
</evidence>
<evidence type="ECO:0000256" key="19">
    <source>
        <dbReference type="ARBA" id="ARBA00023098"/>
    </source>
</evidence>
<dbReference type="GO" id="GO:0020037">
    <property type="term" value="F:heme binding"/>
    <property type="evidence" value="ECO:0007669"/>
    <property type="project" value="InterPro"/>
</dbReference>
<dbReference type="PRINTS" id="PR00465">
    <property type="entry name" value="EP450IV"/>
</dbReference>
<dbReference type="GO" id="GO:0001516">
    <property type="term" value="P:prostaglandin biosynthetic process"/>
    <property type="evidence" value="ECO:0007669"/>
    <property type="project" value="UniProtKB-KW"/>
</dbReference>
<evidence type="ECO:0000256" key="26">
    <source>
        <dbReference type="ARBA" id="ARBA00045141"/>
    </source>
</evidence>
<evidence type="ECO:0000256" key="13">
    <source>
        <dbReference type="ARBA" id="ARBA00022692"/>
    </source>
</evidence>
<evidence type="ECO:0000256" key="3">
    <source>
        <dbReference type="ARBA" id="ARBA00001971"/>
    </source>
</evidence>
<comment type="catalytic activity">
    <reaction evidence="1">
        <text>prostaglandin H2 = prostaglandin I2</text>
        <dbReference type="Rhea" id="RHEA:23580"/>
        <dbReference type="ChEBI" id="CHEBI:57403"/>
        <dbReference type="ChEBI" id="CHEBI:57405"/>
        <dbReference type="EC" id="5.3.99.4"/>
    </reaction>
    <physiologicalReaction direction="left-to-right" evidence="1">
        <dbReference type="Rhea" id="RHEA:23581"/>
    </physiologicalReaction>
</comment>
<evidence type="ECO:0000256" key="7">
    <source>
        <dbReference type="ARBA" id="ARBA00013084"/>
    </source>
</evidence>
<evidence type="ECO:0000256" key="28">
    <source>
        <dbReference type="PIRSR" id="PIRSR000047-1"/>
    </source>
</evidence>
<keyword evidence="18 27" id="KW-0408">Iron</keyword>
<reference evidence="32" key="1">
    <citation type="submission" date="2025-08" db="UniProtKB">
        <authorList>
            <consortium name="RefSeq"/>
        </authorList>
    </citation>
    <scope>IDENTIFICATION</scope>
</reference>
<keyword evidence="11" id="KW-0643">Prostaglandin biosynthesis</keyword>
<dbReference type="PIRSF" id="PIRSF000047">
    <property type="entry name" value="Cytochrome_CYPVIIA1"/>
    <property type="match status" value="1"/>
</dbReference>
<keyword evidence="20 27" id="KW-0472">Membrane</keyword>
<dbReference type="GO" id="GO:0004497">
    <property type="term" value="F:monooxygenase activity"/>
    <property type="evidence" value="ECO:0007669"/>
    <property type="project" value="InterPro"/>
</dbReference>
<keyword evidence="9" id="KW-0644">Prostaglandin metabolism</keyword>
<evidence type="ECO:0000256" key="15">
    <source>
        <dbReference type="ARBA" id="ARBA00022824"/>
    </source>
</evidence>
<evidence type="ECO:0000256" key="18">
    <source>
        <dbReference type="ARBA" id="ARBA00023004"/>
    </source>
</evidence>
<feature type="chain" id="PRO_5046253234" description="Prostacyclin synthase" evidence="30">
    <location>
        <begin position="22"/>
        <end position="505"/>
    </location>
</feature>
<keyword evidence="19" id="KW-0443">Lipid metabolism</keyword>
<keyword evidence="15 27" id="KW-0256">Endoplasmic reticulum</keyword>
<evidence type="ECO:0000256" key="4">
    <source>
        <dbReference type="ARBA" id="ARBA00004389"/>
    </source>
</evidence>
<dbReference type="InParanoid" id="A0A6J0SJA4"/>
<dbReference type="SUPFAM" id="SSF48264">
    <property type="entry name" value="Cytochrome P450"/>
    <property type="match status" value="1"/>
</dbReference>
<dbReference type="InterPro" id="IPR001128">
    <property type="entry name" value="Cyt_P450"/>
</dbReference>
<keyword evidence="16" id="KW-0276">Fatty acid metabolism</keyword>
<comment type="subcellular location">
    <subcellularLocation>
        <location evidence="4">Endoplasmic reticulum membrane</location>
        <topology evidence="4">Single-pass membrane protein</topology>
    </subcellularLocation>
</comment>
<evidence type="ECO:0000313" key="31">
    <source>
        <dbReference type="Proteomes" id="UP001652642"/>
    </source>
</evidence>
<feature type="binding site" evidence="29">
    <location>
        <position position="386"/>
    </location>
    <ligand>
        <name>substrate</name>
    </ligand>
</feature>
<sequence>MISGAGLLLLLLLLVSLAVLATRFGRWRRPGEPPLDKGVIPWLGHALDFGKDAATFLSNMRKKHGDIFTIQAAGKFVTILLDPHSYDVVLWEPRSKLDFNQYARLLMDRMFDVKLPDYDPNEEKTMLRMTLQNQNLSSLTKAMSFNLWNILLSDPSRTSLHWKEDGLFHLCYSTMLRAGYLTLYGNEGKDYEDVSGQAKDRANSLEIYNEFYKLDQLLMKAARSILSAGEKKTFDSIKRDLWKLLSVKRLDCRANRSVWLDSYKQHLVDLGVDEEMQTKAMLLQLWSTQSNAGPAVFWLLFFLLKHPSAMAAVEGEVQTIFGSRKQTIGQVHGISQEKLDNTPIFNSVLNETLRLTAAPFISREVLQDMLLTLPDCREYHLRKGDRLCLFPYVSPQMDPEIYEEPEKFKYNRFLNADCTEKTDFYKGGRKLKYYTMPWGAGINVCIGKFHAVNSIKLCVFLLLRYFDLELKHPDTKIPGFDKERYGFGMLQPETDIVVRYKLKDQ</sequence>
<feature type="binding site" evidence="29">
    <location>
        <position position="109"/>
    </location>
    <ligand>
        <name>substrate</name>
    </ligand>
</feature>
<dbReference type="CTD" id="5740"/>
<dbReference type="InterPro" id="IPR024204">
    <property type="entry name" value="Cyt_P450_CYP7A1-type"/>
</dbReference>
<dbReference type="EC" id="4.2.1.152" evidence="7"/>
<feature type="binding site" description="axial binding residue" evidence="28">
    <location>
        <position position="445"/>
    </location>
    <ligand>
        <name>heme</name>
        <dbReference type="ChEBI" id="CHEBI:30413"/>
    </ligand>
    <ligandPart>
        <name>Fe</name>
        <dbReference type="ChEBI" id="CHEBI:18248"/>
    </ligandPart>
</feature>
<evidence type="ECO:0000256" key="16">
    <source>
        <dbReference type="ARBA" id="ARBA00022832"/>
    </source>
</evidence>
<feature type="signal peptide" evidence="30">
    <location>
        <begin position="1"/>
        <end position="21"/>
    </location>
</feature>
<keyword evidence="12 27" id="KW-0349">Heme</keyword>
<evidence type="ECO:0000256" key="1">
    <source>
        <dbReference type="ARBA" id="ARBA00000463"/>
    </source>
</evidence>
<organism evidence="31 32">
    <name type="scientific">Pogona vitticeps</name>
    <name type="common">central bearded dragon</name>
    <dbReference type="NCBI Taxonomy" id="103695"/>
    <lineage>
        <taxon>Eukaryota</taxon>
        <taxon>Metazoa</taxon>
        <taxon>Chordata</taxon>
        <taxon>Craniata</taxon>
        <taxon>Vertebrata</taxon>
        <taxon>Euteleostomi</taxon>
        <taxon>Lepidosauria</taxon>
        <taxon>Squamata</taxon>
        <taxon>Bifurcata</taxon>
        <taxon>Unidentata</taxon>
        <taxon>Episquamata</taxon>
        <taxon>Toxicofera</taxon>
        <taxon>Iguania</taxon>
        <taxon>Acrodonta</taxon>
        <taxon>Agamidae</taxon>
        <taxon>Amphibolurinae</taxon>
        <taxon>Pogona</taxon>
    </lineage>
</organism>
<comment type="cofactor">
    <cofactor evidence="3 27 28">
        <name>heme</name>
        <dbReference type="ChEBI" id="CHEBI:30413"/>
    </cofactor>
</comment>
<dbReference type="AlphaFoldDB" id="A0A6J0SJA4"/>
<keyword evidence="22" id="KW-0413">Isomerase</keyword>